<dbReference type="Proteomes" id="UP000578000">
    <property type="component" value="Unassembled WGS sequence"/>
</dbReference>
<comment type="caution">
    <text evidence="1">The sequence shown here is derived from an EMBL/GenBank/DDBJ whole genome shotgun (WGS) entry which is preliminary data.</text>
</comment>
<sequence>MRERCDFSLQRQIFFTKGMKNHDIQLKLLSFYIPLFFDMDKAQPDTIRVRMKHALKLSSLPIRDLTTLESAMRVATHWAHT</sequence>
<dbReference type="AlphaFoldDB" id="A0A841QJW5"/>
<gene>
    <name evidence="1" type="ORF">HNR55_003206</name>
</gene>
<accession>A0A841QJW5</accession>
<keyword evidence="2" id="KW-1185">Reference proteome</keyword>
<organism evidence="1 2">
    <name type="scientific">Acetobacter lovaniensis</name>
    <dbReference type="NCBI Taxonomy" id="104100"/>
    <lineage>
        <taxon>Bacteria</taxon>
        <taxon>Pseudomonadati</taxon>
        <taxon>Pseudomonadota</taxon>
        <taxon>Alphaproteobacteria</taxon>
        <taxon>Acetobacterales</taxon>
        <taxon>Acetobacteraceae</taxon>
        <taxon>Acetobacter</taxon>
    </lineage>
</organism>
<evidence type="ECO:0000313" key="1">
    <source>
        <dbReference type="EMBL" id="MBB6458595.1"/>
    </source>
</evidence>
<name>A0A841QJW5_9PROT</name>
<reference evidence="1 2" key="1">
    <citation type="submission" date="2020-08" db="EMBL/GenBank/DDBJ databases">
        <title>Genomic Encyclopedia of Type Strains, Phase IV (KMG-IV): sequencing the most valuable type-strain genomes for metagenomic binning, comparative biology and taxonomic classification.</title>
        <authorList>
            <person name="Goeker M."/>
        </authorList>
    </citation>
    <scope>NUCLEOTIDE SEQUENCE [LARGE SCALE GENOMIC DNA]</scope>
    <source>
        <strain evidence="1 2">DSM 4491</strain>
    </source>
</reference>
<dbReference type="EMBL" id="JACHIE010000024">
    <property type="protein sequence ID" value="MBB6458595.1"/>
    <property type="molecule type" value="Genomic_DNA"/>
</dbReference>
<protein>
    <submittedName>
        <fullName evidence="1">Uncharacterized protein</fullName>
    </submittedName>
</protein>
<evidence type="ECO:0000313" key="2">
    <source>
        <dbReference type="Proteomes" id="UP000578000"/>
    </source>
</evidence>
<proteinExistence type="predicted"/>